<sequence length="130" mass="14841">MLKAIAIFFLGVTAALPQVPHDYYHVLHLPHSPPLYPVFERPPHTEFSCAGRPRGYYADVQAGCQAYHFCWRHRLVNTDLCTNGTLFNEQFQRKACLLGAVGVEWCWMLERVLNAQMESLSCISIGRAQF</sequence>
<accession>A0A9P0TJG2</accession>
<evidence type="ECO:0000313" key="4">
    <source>
        <dbReference type="Proteomes" id="UP001152562"/>
    </source>
</evidence>
<organism evidence="3 4">
    <name type="scientific">Pieris brassicae</name>
    <name type="common">White butterfly</name>
    <name type="synonym">Large white butterfly</name>
    <dbReference type="NCBI Taxonomy" id="7116"/>
    <lineage>
        <taxon>Eukaryota</taxon>
        <taxon>Metazoa</taxon>
        <taxon>Ecdysozoa</taxon>
        <taxon>Arthropoda</taxon>
        <taxon>Hexapoda</taxon>
        <taxon>Insecta</taxon>
        <taxon>Pterygota</taxon>
        <taxon>Neoptera</taxon>
        <taxon>Endopterygota</taxon>
        <taxon>Lepidoptera</taxon>
        <taxon>Glossata</taxon>
        <taxon>Ditrysia</taxon>
        <taxon>Papilionoidea</taxon>
        <taxon>Pieridae</taxon>
        <taxon>Pierinae</taxon>
        <taxon>Pieris</taxon>
    </lineage>
</organism>
<dbReference type="InterPro" id="IPR036508">
    <property type="entry name" value="Chitin-bd_dom_sf"/>
</dbReference>
<evidence type="ECO:0000259" key="2">
    <source>
        <dbReference type="PROSITE" id="PS50940"/>
    </source>
</evidence>
<name>A0A9P0TJG2_PIEBR</name>
<dbReference type="GO" id="GO:0005576">
    <property type="term" value="C:extracellular region"/>
    <property type="evidence" value="ECO:0007669"/>
    <property type="project" value="InterPro"/>
</dbReference>
<comment type="caution">
    <text evidence="3">The sequence shown here is derived from an EMBL/GenBank/DDBJ whole genome shotgun (WGS) entry which is preliminary data.</text>
</comment>
<dbReference type="AlphaFoldDB" id="A0A9P0TJG2"/>
<feature type="domain" description="Chitin-binding type-2" evidence="2">
    <location>
        <begin position="46"/>
        <end position="108"/>
    </location>
</feature>
<evidence type="ECO:0000313" key="3">
    <source>
        <dbReference type="EMBL" id="CAH4029480.1"/>
    </source>
</evidence>
<dbReference type="InterPro" id="IPR002557">
    <property type="entry name" value="Chitin-bd_dom"/>
</dbReference>
<protein>
    <recommendedName>
        <fullName evidence="2">Chitin-binding type-2 domain-containing protein</fullName>
    </recommendedName>
</protein>
<dbReference type="Pfam" id="PF01607">
    <property type="entry name" value="CBM_14"/>
    <property type="match status" value="1"/>
</dbReference>
<feature type="chain" id="PRO_5040280250" description="Chitin-binding type-2 domain-containing protein" evidence="1">
    <location>
        <begin position="18"/>
        <end position="130"/>
    </location>
</feature>
<feature type="signal peptide" evidence="1">
    <location>
        <begin position="1"/>
        <end position="17"/>
    </location>
</feature>
<dbReference type="PROSITE" id="PS50940">
    <property type="entry name" value="CHIT_BIND_II"/>
    <property type="match status" value="1"/>
</dbReference>
<proteinExistence type="predicted"/>
<dbReference type="EMBL" id="CALOZG010000008">
    <property type="protein sequence ID" value="CAH4029480.1"/>
    <property type="molecule type" value="Genomic_DNA"/>
</dbReference>
<dbReference type="GO" id="GO:0008061">
    <property type="term" value="F:chitin binding"/>
    <property type="evidence" value="ECO:0007669"/>
    <property type="project" value="InterPro"/>
</dbReference>
<keyword evidence="1" id="KW-0732">Signal</keyword>
<keyword evidence="4" id="KW-1185">Reference proteome</keyword>
<dbReference type="Proteomes" id="UP001152562">
    <property type="component" value="Unassembled WGS sequence"/>
</dbReference>
<gene>
    <name evidence="3" type="ORF">PIBRA_LOCUS6228</name>
</gene>
<dbReference type="SUPFAM" id="SSF57625">
    <property type="entry name" value="Invertebrate chitin-binding proteins"/>
    <property type="match status" value="1"/>
</dbReference>
<evidence type="ECO:0000256" key="1">
    <source>
        <dbReference type="SAM" id="SignalP"/>
    </source>
</evidence>
<reference evidence="3" key="1">
    <citation type="submission" date="2022-05" db="EMBL/GenBank/DDBJ databases">
        <authorList>
            <person name="Okamura Y."/>
        </authorList>
    </citation>
    <scope>NUCLEOTIDE SEQUENCE</scope>
</reference>